<accession>A0ABQ0L7N4</accession>
<dbReference type="InterPro" id="IPR001965">
    <property type="entry name" value="Znf_PHD"/>
</dbReference>
<sequence>MGAMGFDASRENDVNRYQNLRKIVQFVAGLFTNITIPIESQDPHTVSQIVARVCELAPMFEHEYENAWPARYMLAEVLRDAQSNFNESVAREAEAYATSGREMEEDVEDLVSERRVRFSGNDSEPLVPATTSDDQPTFGGLFDGFDDFGIPTGSTGKFAVLTRRRNTDFVDDIFDNLPEIEVPTAENGYGDELADFNIPTPPFVPSENDHPMAGAQNDLYAGFADLDFGEWTAAPDLSKLDCAKQADLYADLPDFDIPMMDNGIFAPSVLQRGLSKEILDNRHRRAGHVELTIAPFHVSYAWSNNSCYIDSSLMALFATVVQDPDMLSVLCALPSNQPLSSVGIILGLQLNAISQSATSEPALSLARTELRSQLAGTPGIIGHESASHASTAFGWLFEAAGLEHMLQLPGSTRSELLSAVSLFQHSLVELSICSGSHIPGEHEESHWRIRREPRGHMDRQLTDKHFRQFDGDLQRWLVEGLMGSGAAAEGKCWREAGGRQLCAGSACLYLYTLALPSVLILEVVGSQDWSLPPELFPLHVGAAASDPFDPKFQLMAHVFRHAPPGGTPHFMTRYRLSDGSVYDYDGLRNEGNAVHRSDLSFSSMTGRVSTLQAVPKGFSVSCLVYQLVGGQARQPDIFERRINHCPFPIIIKPASGTSAKPAHDLPFKAEIKAPSLRPLMDHERHWLNAGHVHLKKYTEYATKVSLIASSNPSNTDGCQEMPPSGPSIESTFTLAPAEYSQVATEPLVDSDGLCVACTSEVADDGVACESCGRKAHIACVGLVRNDGRKQRFQFRCSACLDELPLPDYDLWAFVSKYKKTAGELYVIPKTVKWTDNTTWLPARLVSYNRSRRQNEYEFQWAKEAVWGSAPVLTEPPIKPFYRNEASLMGFPDYLRSNQACHYFDPLSTY</sequence>
<protein>
    <recommendedName>
        <fullName evidence="4">Zinc finger PHD-type domain-containing protein</fullName>
    </recommendedName>
</protein>
<evidence type="ECO:0000256" key="2">
    <source>
        <dbReference type="ARBA" id="ARBA00022771"/>
    </source>
</evidence>
<reference evidence="5" key="1">
    <citation type="submission" date="2014-09" db="EMBL/GenBank/DDBJ databases">
        <title>Genome sequence of the luminous mushroom Mycena chlorophos for searching fungal bioluminescence genes.</title>
        <authorList>
            <person name="Tanaka Y."/>
            <person name="Kasuga D."/>
            <person name="Oba Y."/>
            <person name="Hase S."/>
            <person name="Sato K."/>
            <person name="Oba Y."/>
            <person name="Sakakibara Y."/>
        </authorList>
    </citation>
    <scope>NUCLEOTIDE SEQUENCE</scope>
</reference>
<dbReference type="CDD" id="cd15517">
    <property type="entry name" value="PHD_TCF19_like"/>
    <property type="match status" value="1"/>
</dbReference>
<gene>
    <name evidence="5" type="ORF">MCHLO_04483</name>
</gene>
<keyword evidence="3" id="KW-0862">Zinc</keyword>
<dbReference type="Proteomes" id="UP000815677">
    <property type="component" value="Unassembled WGS sequence"/>
</dbReference>
<organism evidence="5 6">
    <name type="scientific">Mycena chlorophos</name>
    <name type="common">Agaric fungus</name>
    <name type="synonym">Agaricus chlorophos</name>
    <dbReference type="NCBI Taxonomy" id="658473"/>
    <lineage>
        <taxon>Eukaryota</taxon>
        <taxon>Fungi</taxon>
        <taxon>Dikarya</taxon>
        <taxon>Basidiomycota</taxon>
        <taxon>Agaricomycotina</taxon>
        <taxon>Agaricomycetes</taxon>
        <taxon>Agaricomycetidae</taxon>
        <taxon>Agaricales</taxon>
        <taxon>Marasmiineae</taxon>
        <taxon>Mycenaceae</taxon>
        <taxon>Mycena</taxon>
    </lineage>
</organism>
<proteinExistence type="predicted"/>
<keyword evidence="1" id="KW-0479">Metal-binding</keyword>
<evidence type="ECO:0000313" key="5">
    <source>
        <dbReference type="EMBL" id="GAT46992.1"/>
    </source>
</evidence>
<dbReference type="SUPFAM" id="SSF57903">
    <property type="entry name" value="FYVE/PHD zinc finger"/>
    <property type="match status" value="1"/>
</dbReference>
<keyword evidence="6" id="KW-1185">Reference proteome</keyword>
<evidence type="ECO:0000259" key="4">
    <source>
        <dbReference type="SMART" id="SM00249"/>
    </source>
</evidence>
<evidence type="ECO:0000256" key="3">
    <source>
        <dbReference type="ARBA" id="ARBA00022833"/>
    </source>
</evidence>
<dbReference type="InterPro" id="IPR013083">
    <property type="entry name" value="Znf_RING/FYVE/PHD"/>
</dbReference>
<dbReference type="Gene3D" id="3.30.40.10">
    <property type="entry name" value="Zinc/RING finger domain, C3HC4 (zinc finger)"/>
    <property type="match status" value="1"/>
</dbReference>
<evidence type="ECO:0000256" key="1">
    <source>
        <dbReference type="ARBA" id="ARBA00022723"/>
    </source>
</evidence>
<feature type="domain" description="Zinc finger PHD-type" evidence="4">
    <location>
        <begin position="753"/>
        <end position="800"/>
    </location>
</feature>
<dbReference type="SMART" id="SM00249">
    <property type="entry name" value="PHD"/>
    <property type="match status" value="1"/>
</dbReference>
<name>A0ABQ0L7N4_MYCCL</name>
<dbReference type="InterPro" id="IPR011011">
    <property type="entry name" value="Znf_FYVE_PHD"/>
</dbReference>
<keyword evidence="2" id="KW-0863">Zinc-finger</keyword>
<dbReference type="EMBL" id="DF843024">
    <property type="protein sequence ID" value="GAT46992.1"/>
    <property type="molecule type" value="Genomic_DNA"/>
</dbReference>
<evidence type="ECO:0000313" key="6">
    <source>
        <dbReference type="Proteomes" id="UP000815677"/>
    </source>
</evidence>